<keyword evidence="1" id="KW-0812">Transmembrane</keyword>
<dbReference type="Proteomes" id="UP001396898">
    <property type="component" value="Unassembled WGS sequence"/>
</dbReference>
<proteinExistence type="predicted"/>
<evidence type="ECO:0000256" key="1">
    <source>
        <dbReference type="SAM" id="Phobius"/>
    </source>
</evidence>
<evidence type="ECO:0000313" key="2">
    <source>
        <dbReference type="EMBL" id="KAK8006589.1"/>
    </source>
</evidence>
<comment type="caution">
    <text evidence="2">The sequence shown here is derived from an EMBL/GenBank/DDBJ whole genome shotgun (WGS) entry which is preliminary data.</text>
</comment>
<protein>
    <submittedName>
        <fullName evidence="2">Uncharacterized protein</fullName>
    </submittedName>
</protein>
<gene>
    <name evidence="2" type="ORF">PG991_012886</name>
</gene>
<accession>A0ABR1RAX7</accession>
<keyword evidence="3" id="KW-1185">Reference proteome</keyword>
<name>A0ABR1RAX7_9PEZI</name>
<evidence type="ECO:0000313" key="3">
    <source>
        <dbReference type="Proteomes" id="UP001396898"/>
    </source>
</evidence>
<organism evidence="2 3">
    <name type="scientific">Apiospora marii</name>
    <dbReference type="NCBI Taxonomy" id="335849"/>
    <lineage>
        <taxon>Eukaryota</taxon>
        <taxon>Fungi</taxon>
        <taxon>Dikarya</taxon>
        <taxon>Ascomycota</taxon>
        <taxon>Pezizomycotina</taxon>
        <taxon>Sordariomycetes</taxon>
        <taxon>Xylariomycetidae</taxon>
        <taxon>Amphisphaeriales</taxon>
        <taxon>Apiosporaceae</taxon>
        <taxon>Apiospora</taxon>
    </lineage>
</organism>
<feature type="transmembrane region" description="Helical" evidence="1">
    <location>
        <begin position="75"/>
        <end position="95"/>
    </location>
</feature>
<dbReference type="EMBL" id="JAQQWI010000017">
    <property type="protein sequence ID" value="KAK8006589.1"/>
    <property type="molecule type" value="Genomic_DNA"/>
</dbReference>
<reference evidence="2 3" key="1">
    <citation type="submission" date="2023-01" db="EMBL/GenBank/DDBJ databases">
        <title>Analysis of 21 Apiospora genomes using comparative genomics revels a genus with tremendous synthesis potential of carbohydrate active enzymes and secondary metabolites.</title>
        <authorList>
            <person name="Sorensen T."/>
        </authorList>
    </citation>
    <scope>NUCLEOTIDE SEQUENCE [LARGE SCALE GENOMIC DNA]</scope>
    <source>
        <strain evidence="2 3">CBS 20057</strain>
    </source>
</reference>
<keyword evidence="1" id="KW-0472">Membrane</keyword>
<sequence>MSTTIDTLSRRREVRHQMVVNQQRYEAPLIELPFGSLLTVLTLSGSFLLLLGPFLLSSLLFSLLLILLPPILLGLQLLTLLLSLPMLACLAAAGVTSRVSRPPDA</sequence>
<keyword evidence="1" id="KW-1133">Transmembrane helix</keyword>